<evidence type="ECO:0000256" key="2">
    <source>
        <dbReference type="ARBA" id="ARBA00023315"/>
    </source>
</evidence>
<keyword evidence="1 4" id="KW-0808">Transferase</keyword>
<evidence type="ECO:0000256" key="1">
    <source>
        <dbReference type="ARBA" id="ARBA00022679"/>
    </source>
</evidence>
<dbReference type="AlphaFoldDB" id="A0A1S8CLN1"/>
<reference evidence="4 5" key="1">
    <citation type="submission" date="2016-11" db="EMBL/GenBank/DDBJ databases">
        <title>Rahnella oryzae sp. nov., isolated from rice root.</title>
        <authorList>
            <person name="Zhang X.-X."/>
            <person name="Zhang J."/>
        </authorList>
    </citation>
    <scope>NUCLEOTIDE SEQUENCE [LARGE SCALE GENOMIC DNA]</scope>
    <source>
        <strain evidence="4 5">J11-6</strain>
    </source>
</reference>
<dbReference type="InterPro" id="IPR000182">
    <property type="entry name" value="GNAT_dom"/>
</dbReference>
<protein>
    <submittedName>
        <fullName evidence="4">GNAT family N-acetyltransferase</fullName>
    </submittedName>
</protein>
<dbReference type="EMBL" id="MOXD01000002">
    <property type="protein sequence ID" value="OMQ25352.1"/>
    <property type="molecule type" value="Genomic_DNA"/>
</dbReference>
<keyword evidence="5" id="KW-1185">Reference proteome</keyword>
<feature type="domain" description="N-acetyltransferase" evidence="3">
    <location>
        <begin position="3"/>
        <end position="153"/>
    </location>
</feature>
<dbReference type="STRING" id="2034155.BMI79_03255"/>
<keyword evidence="2" id="KW-0012">Acyltransferase</keyword>
<evidence type="ECO:0000259" key="3">
    <source>
        <dbReference type="PROSITE" id="PS51186"/>
    </source>
</evidence>
<name>A0A1S8CLN1_9GAMM</name>
<dbReference type="PANTHER" id="PTHR43877">
    <property type="entry name" value="AMINOALKYLPHOSPHONATE N-ACETYLTRANSFERASE-RELATED-RELATED"/>
    <property type="match status" value="1"/>
</dbReference>
<evidence type="ECO:0000313" key="5">
    <source>
        <dbReference type="Proteomes" id="UP000216021"/>
    </source>
</evidence>
<gene>
    <name evidence="4" type="ORF">BMI79_03255</name>
</gene>
<dbReference type="Gene3D" id="3.40.630.30">
    <property type="match status" value="1"/>
</dbReference>
<dbReference type="Proteomes" id="UP000216021">
    <property type="component" value="Unassembled WGS sequence"/>
</dbReference>
<dbReference type="InterPro" id="IPR050832">
    <property type="entry name" value="Bact_Acetyltransf"/>
</dbReference>
<dbReference type="Pfam" id="PF00583">
    <property type="entry name" value="Acetyltransf_1"/>
    <property type="match status" value="1"/>
</dbReference>
<dbReference type="InterPro" id="IPR016181">
    <property type="entry name" value="Acyl_CoA_acyltransferase"/>
</dbReference>
<evidence type="ECO:0000313" key="4">
    <source>
        <dbReference type="EMBL" id="OMQ25352.1"/>
    </source>
</evidence>
<comment type="caution">
    <text evidence="4">The sequence shown here is derived from an EMBL/GenBank/DDBJ whole genome shotgun (WGS) entry which is preliminary data.</text>
</comment>
<dbReference type="PROSITE" id="PS51186">
    <property type="entry name" value="GNAT"/>
    <property type="match status" value="1"/>
</dbReference>
<dbReference type="SUPFAM" id="SSF55729">
    <property type="entry name" value="Acyl-CoA N-acyltransferases (Nat)"/>
    <property type="match status" value="1"/>
</dbReference>
<organism evidence="4 5">
    <name type="scientific">Serratia oryzae</name>
    <dbReference type="NCBI Taxonomy" id="2034155"/>
    <lineage>
        <taxon>Bacteria</taxon>
        <taxon>Pseudomonadati</taxon>
        <taxon>Pseudomonadota</taxon>
        <taxon>Gammaproteobacteria</taxon>
        <taxon>Enterobacterales</taxon>
        <taxon>Yersiniaceae</taxon>
        <taxon>Serratia</taxon>
    </lineage>
</organism>
<dbReference type="CDD" id="cd04301">
    <property type="entry name" value="NAT_SF"/>
    <property type="match status" value="1"/>
</dbReference>
<accession>A0A1S8CLN1</accession>
<dbReference type="RefSeq" id="WP_076940434.1">
    <property type="nucleotide sequence ID" value="NZ_MOXD01000002.1"/>
</dbReference>
<dbReference type="GO" id="GO:0016747">
    <property type="term" value="F:acyltransferase activity, transferring groups other than amino-acyl groups"/>
    <property type="evidence" value="ECO:0007669"/>
    <property type="project" value="InterPro"/>
</dbReference>
<sequence length="153" mass="17706">MTRQIVPLTEYPQFADVCAAWAFGQWGSQRGGSLERTRQRFTLCSKPSDDYLTLIVIDSDRPLGMASLWPSDDHHRRDLSPWLAGVFVHPDHRRQGIARQLEQAIVLIAQQRGYPTLHLITDRSEKLYAGWGWQTIERRQQHGEQVVVMEKQL</sequence>
<dbReference type="OrthoDB" id="7678938at2"/>
<proteinExistence type="predicted"/>